<dbReference type="Pfam" id="PF13205">
    <property type="entry name" value="Big_5"/>
    <property type="match status" value="1"/>
</dbReference>
<evidence type="ECO:0000313" key="3">
    <source>
        <dbReference type="EMBL" id="VAW42332.1"/>
    </source>
</evidence>
<dbReference type="InterPro" id="IPR032812">
    <property type="entry name" value="SbsA_Ig"/>
</dbReference>
<evidence type="ECO:0000259" key="2">
    <source>
        <dbReference type="PROSITE" id="PS51841"/>
    </source>
</evidence>
<dbReference type="PROSITE" id="PS51841">
    <property type="entry name" value="LTD"/>
    <property type="match status" value="1"/>
</dbReference>
<dbReference type="InterPro" id="IPR001322">
    <property type="entry name" value="Lamin_tail_dom"/>
</dbReference>
<organism evidence="3">
    <name type="scientific">hydrothermal vent metagenome</name>
    <dbReference type="NCBI Taxonomy" id="652676"/>
    <lineage>
        <taxon>unclassified sequences</taxon>
        <taxon>metagenomes</taxon>
        <taxon>ecological metagenomes</taxon>
    </lineage>
</organism>
<dbReference type="GO" id="GO:0003824">
    <property type="term" value="F:catalytic activity"/>
    <property type="evidence" value="ECO:0007669"/>
    <property type="project" value="InterPro"/>
</dbReference>
<dbReference type="PANTHER" id="PTHR42834">
    <property type="entry name" value="ENDONUCLEASE/EXONUCLEASE/PHOSPHATASE FAMILY PROTEIN (AFU_ORTHOLOGUE AFUA_3G09210)"/>
    <property type="match status" value="1"/>
</dbReference>
<dbReference type="InterPro" id="IPR036415">
    <property type="entry name" value="Lamin_tail_dom_sf"/>
</dbReference>
<dbReference type="Pfam" id="PF19580">
    <property type="entry name" value="Exo_endo_phos_3"/>
    <property type="match status" value="1"/>
</dbReference>
<dbReference type="AlphaFoldDB" id="A0A3B0VTD5"/>
<sequence>MKHFKILFITFIILLTISSSVIATSFSKIQTKGLPNLVINEFLADPASGIDGDANGDGVRDSTDDEFVEIYNNSGAPVNISNWTLSDAVSVRHTFPNGTIIPANCSIVIFGGDTATGAFGFSLVQIANGASEALGLNNGGDTITLASGATPIASVVYGAEGGENQSLTRDPEVTGVLILHSDATNAGGTLFSPGTNADGSNFSGCPIGDLPPTIDSTVPDDQVSEVAVDANITVNFSEDVTMLAGAFELNCEGDIIALTGVPATANSVVLNPVADMPLGKFCTVTAFATSITDLDDGIDQLDGNGDTAGGDNYSWTFITGLPELEIWQIQGDSVASIYAGYNVSSSDNIVTVLNTNGFYMQTPNSRDDNDANTSNGIFVYTGAAPTVSIGDQVDVSGALIEFFGLTEFSFGTVTIDSGNNPLPTAILLDDNFPPNDPTVALCSTNQSTHKYECLESMHFDMPQGFISAGFVGFFGSNRDDVYVRAGTARAFREPGIEAPGLPGLPEFDGNPELLEMDIDSLGLPLTQFTAGTEVAITGVFGFDFNEYEIWPATINIINENIVPGVVRDKTTEEATLASVNLFRLFNDIDDPGPQDDGAVLDTATYQLKLAKLSKYFITDLKAPMIIGLQEVENINALNDLATKITKDGGPAYTAFLTEGNDVGGIDVAFMYQADLLTVNSITQLGATETQSSNGFLLHDRPPLYMDVSINLNGESMNAHVLVVHLRSRGGIEGSDSTRVREKRLEQANSVAAMIADIQTNNPAEAIIALGDFNAFQFTDGYVDVVGQIAGTAIATDNENWTNPLFVANPLTQAIHTLDPVQQYSYIYNGNAQVLDNALLNNQALLYMNEMQFGRGQADVNIANSDDPASSLRATDHDGFVLFLSLQTDIIFVNGFE</sequence>
<proteinExistence type="predicted"/>
<dbReference type="EMBL" id="UOEW01000358">
    <property type="protein sequence ID" value="VAW42332.1"/>
    <property type="molecule type" value="Genomic_DNA"/>
</dbReference>
<dbReference type="Gene3D" id="3.60.10.10">
    <property type="entry name" value="Endonuclease/exonuclease/phosphatase"/>
    <property type="match status" value="1"/>
</dbReference>
<gene>
    <name evidence="3" type="ORF">MNBD_GAMMA01-1105</name>
</gene>
<dbReference type="Pfam" id="PF00932">
    <property type="entry name" value="LTD"/>
    <property type="match status" value="1"/>
</dbReference>
<keyword evidence="1" id="KW-0732">Signal</keyword>
<dbReference type="Gene3D" id="2.60.40.1260">
    <property type="entry name" value="Lamin Tail domain"/>
    <property type="match status" value="1"/>
</dbReference>
<dbReference type="InterPro" id="IPR005135">
    <property type="entry name" value="Endo/exonuclease/phosphatase"/>
</dbReference>
<dbReference type="CDD" id="cd04486">
    <property type="entry name" value="YhcR_OBF_like"/>
    <property type="match status" value="1"/>
</dbReference>
<feature type="domain" description="LTD" evidence="2">
    <location>
        <begin position="25"/>
        <end position="159"/>
    </location>
</feature>
<dbReference type="SUPFAM" id="SSF56219">
    <property type="entry name" value="DNase I-like"/>
    <property type="match status" value="1"/>
</dbReference>
<protein>
    <recommendedName>
        <fullName evidence="2">LTD domain-containing protein</fullName>
    </recommendedName>
</protein>
<reference evidence="3" key="1">
    <citation type="submission" date="2018-06" db="EMBL/GenBank/DDBJ databases">
        <authorList>
            <person name="Zhirakovskaya E."/>
        </authorList>
    </citation>
    <scope>NUCLEOTIDE SEQUENCE</scope>
</reference>
<evidence type="ECO:0000256" key="1">
    <source>
        <dbReference type="ARBA" id="ARBA00022729"/>
    </source>
</evidence>
<dbReference type="SUPFAM" id="SSF74853">
    <property type="entry name" value="Lamin A/C globular tail domain"/>
    <property type="match status" value="1"/>
</dbReference>
<dbReference type="InterPro" id="IPR036691">
    <property type="entry name" value="Endo/exonu/phosph_ase_sf"/>
</dbReference>
<accession>A0A3B0VTD5</accession>
<name>A0A3B0VTD5_9ZZZZ</name>
<dbReference type="PANTHER" id="PTHR42834:SF1">
    <property type="entry name" value="ENDONUCLEASE_EXONUCLEASE_PHOSPHATASE FAMILY PROTEIN (AFU_ORTHOLOGUE AFUA_3G09210)"/>
    <property type="match status" value="1"/>
</dbReference>